<accession>A0AAX3PCT7</accession>
<proteinExistence type="predicted"/>
<dbReference type="EMBL" id="CP118942">
    <property type="protein sequence ID" value="WEE28443.1"/>
    <property type="molecule type" value="Genomic_DNA"/>
</dbReference>
<dbReference type="Proteomes" id="UP001214666">
    <property type="component" value="Chromosome"/>
</dbReference>
<protein>
    <submittedName>
        <fullName evidence="1">Uncharacterized protein</fullName>
    </submittedName>
</protein>
<dbReference type="AlphaFoldDB" id="A0AAX3PCT7"/>
<sequence>MSYELANLFLSGVSALTSVCQAALDISDRTKMLKKADFRLATPLQRGGKSVAVIDGKLLKEYDKKIRKAVSQQILTLRAEPDTATCAKVAEEAQQSVCFYLNEIKRHNAGHLSTKQLQDWWASYRCNDLYCVRDSDVT</sequence>
<evidence type="ECO:0000313" key="1">
    <source>
        <dbReference type="EMBL" id="WEE28443.1"/>
    </source>
</evidence>
<evidence type="ECO:0000313" key="2">
    <source>
        <dbReference type="Proteomes" id="UP001214666"/>
    </source>
</evidence>
<organism evidence="1 2">
    <name type="scientific">Aeromonas hydrophila</name>
    <dbReference type="NCBI Taxonomy" id="644"/>
    <lineage>
        <taxon>Bacteria</taxon>
        <taxon>Pseudomonadati</taxon>
        <taxon>Pseudomonadota</taxon>
        <taxon>Gammaproteobacteria</taxon>
        <taxon>Aeromonadales</taxon>
        <taxon>Aeromonadaceae</taxon>
        <taxon>Aeromonas</taxon>
    </lineage>
</organism>
<dbReference type="RefSeq" id="WP_198506210.1">
    <property type="nucleotide sequence ID" value="NZ_CP118699.1"/>
</dbReference>
<reference evidence="1" key="1">
    <citation type="submission" date="2023-02" db="EMBL/GenBank/DDBJ databases">
        <title>The sequence of Aeromonas hydrophila K533.</title>
        <authorList>
            <person name="Luo X."/>
        </authorList>
    </citation>
    <scope>NUCLEOTIDE SEQUENCE</scope>
    <source>
        <strain evidence="1">K533</strain>
    </source>
</reference>
<gene>
    <name evidence="1" type="ORF">PY771_09020</name>
</gene>
<name>A0AAX3PCT7_AERHY</name>